<protein>
    <submittedName>
        <fullName evidence="2">RidA family protein</fullName>
        <ecNumber evidence="2">3.5.-.-</ecNumber>
    </submittedName>
</protein>
<dbReference type="PANTHER" id="PTHR11803:SF58">
    <property type="entry name" value="PROTEIN HMF1-RELATED"/>
    <property type="match status" value="1"/>
</dbReference>
<gene>
    <name evidence="2" type="ORF">AB0C36_25475</name>
</gene>
<proteinExistence type="inferred from homology"/>
<dbReference type="Gene3D" id="3.30.1330.40">
    <property type="entry name" value="RutC-like"/>
    <property type="match status" value="1"/>
</dbReference>
<name>A0ABV3DM62_9ACTN</name>
<dbReference type="EMBL" id="JBEZFP010000073">
    <property type="protein sequence ID" value="MEU8136848.1"/>
    <property type="molecule type" value="Genomic_DNA"/>
</dbReference>
<reference evidence="2 3" key="1">
    <citation type="submission" date="2024-06" db="EMBL/GenBank/DDBJ databases">
        <title>The Natural Products Discovery Center: Release of the First 8490 Sequenced Strains for Exploring Actinobacteria Biosynthetic Diversity.</title>
        <authorList>
            <person name="Kalkreuter E."/>
            <person name="Kautsar S.A."/>
            <person name="Yang D."/>
            <person name="Bader C.D."/>
            <person name="Teijaro C.N."/>
            <person name="Fluegel L."/>
            <person name="Davis C.M."/>
            <person name="Simpson J.R."/>
            <person name="Lauterbach L."/>
            <person name="Steele A.D."/>
            <person name="Gui C."/>
            <person name="Meng S."/>
            <person name="Li G."/>
            <person name="Viehrig K."/>
            <person name="Ye F."/>
            <person name="Su P."/>
            <person name="Kiefer A.F."/>
            <person name="Nichols A."/>
            <person name="Cepeda A.J."/>
            <person name="Yan W."/>
            <person name="Fan B."/>
            <person name="Jiang Y."/>
            <person name="Adhikari A."/>
            <person name="Zheng C.-J."/>
            <person name="Schuster L."/>
            <person name="Cowan T.M."/>
            <person name="Smanski M.J."/>
            <person name="Chevrette M.G."/>
            <person name="De Carvalho L.P.S."/>
            <person name="Shen B."/>
        </authorList>
    </citation>
    <scope>NUCLEOTIDE SEQUENCE [LARGE SCALE GENOMIC DNA]</scope>
    <source>
        <strain evidence="2 3">NPDC048946</strain>
    </source>
</reference>
<dbReference type="Pfam" id="PF01042">
    <property type="entry name" value="Ribonuc_L-PSP"/>
    <property type="match status" value="1"/>
</dbReference>
<dbReference type="PANTHER" id="PTHR11803">
    <property type="entry name" value="2-IMINOBUTANOATE/2-IMINOPROPANOATE DEAMINASE RIDA"/>
    <property type="match status" value="1"/>
</dbReference>
<evidence type="ECO:0000256" key="1">
    <source>
        <dbReference type="ARBA" id="ARBA00010552"/>
    </source>
</evidence>
<organism evidence="2 3">
    <name type="scientific">Streptodolium elevatio</name>
    <dbReference type="NCBI Taxonomy" id="3157996"/>
    <lineage>
        <taxon>Bacteria</taxon>
        <taxon>Bacillati</taxon>
        <taxon>Actinomycetota</taxon>
        <taxon>Actinomycetes</taxon>
        <taxon>Kitasatosporales</taxon>
        <taxon>Streptomycetaceae</taxon>
        <taxon>Streptodolium</taxon>
    </lineage>
</organism>
<keyword evidence="2" id="KW-0378">Hydrolase</keyword>
<dbReference type="InterPro" id="IPR006175">
    <property type="entry name" value="YjgF/YER057c/UK114"/>
</dbReference>
<dbReference type="CDD" id="cd00448">
    <property type="entry name" value="YjgF_YER057c_UK114_family"/>
    <property type="match status" value="1"/>
</dbReference>
<evidence type="ECO:0000313" key="3">
    <source>
        <dbReference type="Proteomes" id="UP001551482"/>
    </source>
</evidence>
<dbReference type="InterPro" id="IPR035959">
    <property type="entry name" value="RutC-like_sf"/>
</dbReference>
<evidence type="ECO:0000313" key="2">
    <source>
        <dbReference type="EMBL" id="MEU8136848.1"/>
    </source>
</evidence>
<comment type="caution">
    <text evidence="2">The sequence shown here is derived from an EMBL/GenBank/DDBJ whole genome shotgun (WGS) entry which is preliminary data.</text>
</comment>
<sequence>MTHTISNPSSLHNPVGYGYSHVASAPAADLVFVAGQYASDVEGHVVSDDFAAQVAQSFDNIGRALASEGLDFSHVVQLRTYIVGHDESKLTALLEVISRIWGDTPPTQTLLGVAALALPDMLFEVDAVAVRP</sequence>
<dbReference type="SUPFAM" id="SSF55298">
    <property type="entry name" value="YjgF-like"/>
    <property type="match status" value="1"/>
</dbReference>
<dbReference type="GO" id="GO:0016787">
    <property type="term" value="F:hydrolase activity"/>
    <property type="evidence" value="ECO:0007669"/>
    <property type="project" value="UniProtKB-KW"/>
</dbReference>
<dbReference type="Proteomes" id="UP001551482">
    <property type="component" value="Unassembled WGS sequence"/>
</dbReference>
<dbReference type="RefSeq" id="WP_358357860.1">
    <property type="nucleotide sequence ID" value="NZ_JBEZFP010000073.1"/>
</dbReference>
<dbReference type="EC" id="3.5.-.-" evidence="2"/>
<comment type="similarity">
    <text evidence="1">Belongs to the RutC family.</text>
</comment>
<accession>A0ABV3DM62</accession>
<keyword evidence="3" id="KW-1185">Reference proteome</keyword>